<dbReference type="InterPro" id="IPR051678">
    <property type="entry name" value="AGP_Transferase"/>
</dbReference>
<accession>A0A1G9FJA2</accession>
<organism evidence="2 3">
    <name type="scientific">Glycomyces sambucus</name>
    <dbReference type="NCBI Taxonomy" id="380244"/>
    <lineage>
        <taxon>Bacteria</taxon>
        <taxon>Bacillati</taxon>
        <taxon>Actinomycetota</taxon>
        <taxon>Actinomycetes</taxon>
        <taxon>Glycomycetales</taxon>
        <taxon>Glycomycetaceae</taxon>
        <taxon>Glycomyces</taxon>
    </lineage>
</organism>
<reference evidence="3" key="1">
    <citation type="submission" date="2016-10" db="EMBL/GenBank/DDBJ databases">
        <authorList>
            <person name="Varghese N."/>
            <person name="Submissions S."/>
        </authorList>
    </citation>
    <scope>NUCLEOTIDE SEQUENCE [LARGE SCALE GENOMIC DNA]</scope>
    <source>
        <strain evidence="3">CGMCC 4.3147</strain>
    </source>
</reference>
<dbReference type="Gene3D" id="3.30.200.150">
    <property type="match status" value="1"/>
</dbReference>
<dbReference type="SUPFAM" id="SSF56112">
    <property type="entry name" value="Protein kinase-like (PK-like)"/>
    <property type="match status" value="1"/>
</dbReference>
<dbReference type="Pfam" id="PF01636">
    <property type="entry name" value="APH"/>
    <property type="match status" value="1"/>
</dbReference>
<name>A0A1G9FJA2_9ACTN</name>
<protein>
    <submittedName>
        <fullName evidence="2">Hygromycin-B 4-O-kinase</fullName>
    </submittedName>
</protein>
<feature type="domain" description="Aminoglycoside phosphotransferase" evidence="1">
    <location>
        <begin position="24"/>
        <end position="243"/>
    </location>
</feature>
<dbReference type="InterPro" id="IPR011009">
    <property type="entry name" value="Kinase-like_dom_sf"/>
</dbReference>
<evidence type="ECO:0000313" key="2">
    <source>
        <dbReference type="EMBL" id="SDK88508.1"/>
    </source>
</evidence>
<dbReference type="InterPro" id="IPR002575">
    <property type="entry name" value="Aminoglycoside_PTrfase"/>
</dbReference>
<dbReference type="PANTHER" id="PTHR21310">
    <property type="entry name" value="AMINOGLYCOSIDE PHOSPHOTRANSFERASE-RELATED-RELATED"/>
    <property type="match status" value="1"/>
</dbReference>
<dbReference type="Proteomes" id="UP000198662">
    <property type="component" value="Unassembled WGS sequence"/>
</dbReference>
<dbReference type="EMBL" id="FNGF01000002">
    <property type="protein sequence ID" value="SDK88508.1"/>
    <property type="molecule type" value="Genomic_DNA"/>
</dbReference>
<evidence type="ECO:0000259" key="1">
    <source>
        <dbReference type="Pfam" id="PF01636"/>
    </source>
</evidence>
<proteinExistence type="predicted"/>
<keyword evidence="2" id="KW-0418">Kinase</keyword>
<dbReference type="STRING" id="380244.SAMN05216298_1835"/>
<evidence type="ECO:0000313" key="3">
    <source>
        <dbReference type="Proteomes" id="UP000198662"/>
    </source>
</evidence>
<sequence length="326" mass="35407">MKTAYTGEEAAQAMRGLLGPVTEWTPLTGGEVSQAFAFRADGRDLVLRLAPRRDGFDRDAWAAARLRDTPVPVPEVVHVGPVGEDSAGDSTERHGTFACVSERVAGEHLTGADPEVQRRMAPAVRALVEDIAAVDLDGTAGFGSFDPATGRAPHGTWAAQLRALLPESWDGLGHPEDAAMAAELADTAHGIAAGLPEVRKLIHGDLGPDNFLVRDDRIAGVFDWEAAMFGDPLWELARYVLWAPAMPSTRVQADHDLDLLAGEPGIEERLRCLVIVNGLWALEFYRASGQAGPMEFMLNRLNGFRGPTLPVDTGRQDYWMRIGRRR</sequence>
<dbReference type="RefSeq" id="WP_091046450.1">
    <property type="nucleotide sequence ID" value="NZ_FNGF01000002.1"/>
</dbReference>
<gene>
    <name evidence="2" type="ORF">SAMN05216298_1835</name>
</gene>
<keyword evidence="2" id="KW-0808">Transferase</keyword>
<dbReference type="OrthoDB" id="3806873at2"/>
<dbReference type="AlphaFoldDB" id="A0A1G9FJA2"/>
<dbReference type="GO" id="GO:0016301">
    <property type="term" value="F:kinase activity"/>
    <property type="evidence" value="ECO:0007669"/>
    <property type="project" value="UniProtKB-KW"/>
</dbReference>
<keyword evidence="3" id="KW-1185">Reference proteome</keyword>
<dbReference type="Gene3D" id="3.90.1200.10">
    <property type="match status" value="1"/>
</dbReference>